<dbReference type="InterPro" id="IPR035451">
    <property type="entry name" value="Ada-like_dom_sf"/>
</dbReference>
<name>A0A9W9MME5_9EURO</name>
<dbReference type="GO" id="GO:0032259">
    <property type="term" value="P:methylation"/>
    <property type="evidence" value="ECO:0007669"/>
    <property type="project" value="UniProtKB-KW"/>
</dbReference>
<reference evidence="8" key="2">
    <citation type="journal article" date="2023" name="IMA Fungus">
        <title>Comparative genomic study of the Penicillium genus elucidates a diverse pangenome and 15 lateral gene transfer events.</title>
        <authorList>
            <person name="Petersen C."/>
            <person name="Sorensen T."/>
            <person name="Nielsen M.R."/>
            <person name="Sondergaard T.E."/>
            <person name="Sorensen J.L."/>
            <person name="Fitzpatrick D.A."/>
            <person name="Frisvad J.C."/>
            <person name="Nielsen K.L."/>
        </authorList>
    </citation>
    <scope>NUCLEOTIDE SEQUENCE</scope>
    <source>
        <strain evidence="8">IBT 15544</strain>
    </source>
</reference>
<dbReference type="GO" id="GO:0003700">
    <property type="term" value="F:DNA-binding transcription factor activity"/>
    <property type="evidence" value="ECO:0007669"/>
    <property type="project" value="InterPro"/>
</dbReference>
<feature type="region of interest" description="Disordered" evidence="6">
    <location>
        <begin position="148"/>
        <end position="182"/>
    </location>
</feature>
<dbReference type="GO" id="GO:0008168">
    <property type="term" value="F:methyltransferase activity"/>
    <property type="evidence" value="ECO:0007669"/>
    <property type="project" value="UniProtKB-KW"/>
</dbReference>
<evidence type="ECO:0000256" key="1">
    <source>
        <dbReference type="ARBA" id="ARBA00001947"/>
    </source>
</evidence>
<dbReference type="GO" id="GO:0008270">
    <property type="term" value="F:zinc ion binding"/>
    <property type="evidence" value="ECO:0007669"/>
    <property type="project" value="InterPro"/>
</dbReference>
<keyword evidence="5" id="KW-0804">Transcription</keyword>
<dbReference type="GO" id="GO:0006281">
    <property type="term" value="P:DNA repair"/>
    <property type="evidence" value="ECO:0007669"/>
    <property type="project" value="InterPro"/>
</dbReference>
<comment type="cofactor">
    <cofactor evidence="1">
        <name>Zn(2+)</name>
        <dbReference type="ChEBI" id="CHEBI:29105"/>
    </cofactor>
</comment>
<dbReference type="AlphaFoldDB" id="A0A9W9MME5"/>
<feature type="compositionally biased region" description="Polar residues" evidence="6">
    <location>
        <begin position="158"/>
        <end position="175"/>
    </location>
</feature>
<organism evidence="8 9">
    <name type="scientific">Penicillium cinerascens</name>
    <dbReference type="NCBI Taxonomy" id="70096"/>
    <lineage>
        <taxon>Eukaryota</taxon>
        <taxon>Fungi</taxon>
        <taxon>Dikarya</taxon>
        <taxon>Ascomycota</taxon>
        <taxon>Pezizomycotina</taxon>
        <taxon>Eurotiomycetes</taxon>
        <taxon>Eurotiomycetidae</taxon>
        <taxon>Eurotiales</taxon>
        <taxon>Aspergillaceae</taxon>
        <taxon>Penicillium</taxon>
    </lineage>
</organism>
<dbReference type="Gene3D" id="1.10.10.60">
    <property type="entry name" value="Homeodomain-like"/>
    <property type="match status" value="1"/>
</dbReference>
<evidence type="ECO:0000256" key="6">
    <source>
        <dbReference type="SAM" id="MobiDB-lite"/>
    </source>
</evidence>
<dbReference type="InterPro" id="IPR004026">
    <property type="entry name" value="Ada_DNA_repair_Zn-bd"/>
</dbReference>
<sequence length="248" mass="28177">MQPQAPGSSSGLSQSSHARWLALTHRDRSYHSSFLYGVKSTKIYCRPTCSARLARRANVVYYDTADQARRDGFRPCKRCQPDNAAFVGDGEEVVTRFIELLRVRRDNLTMKRGLKELAKEVGVTPSYLCRVFKKRMGMTIGTYLTEFEKESNEDGPESSATIPSQFGSDVSSGTRLTPPITERSLQVPVDELQGEWSKEEEVGNVAEALNLSFHSHFDDWFWSEDYLTEDYLTEDSWIAGSWNEGSRY</sequence>
<evidence type="ECO:0000259" key="7">
    <source>
        <dbReference type="PROSITE" id="PS01124"/>
    </source>
</evidence>
<comment type="caution">
    <text evidence="8">The sequence shown here is derived from an EMBL/GenBank/DDBJ whole genome shotgun (WGS) entry which is preliminary data.</text>
</comment>
<dbReference type="RefSeq" id="XP_058308321.1">
    <property type="nucleotide sequence ID" value="XM_058451783.1"/>
</dbReference>
<dbReference type="Pfam" id="PF00165">
    <property type="entry name" value="HTH_AraC"/>
    <property type="match status" value="1"/>
</dbReference>
<dbReference type="Gene3D" id="3.40.10.10">
    <property type="entry name" value="DNA Methylphosphotriester Repair Domain"/>
    <property type="match status" value="1"/>
</dbReference>
<keyword evidence="9" id="KW-1185">Reference proteome</keyword>
<keyword evidence="3" id="KW-0805">Transcription regulation</keyword>
<dbReference type="PROSITE" id="PS01124">
    <property type="entry name" value="HTH_ARAC_FAMILY_2"/>
    <property type="match status" value="1"/>
</dbReference>
<keyword evidence="4" id="KW-0010">Activator</keyword>
<dbReference type="InterPro" id="IPR018060">
    <property type="entry name" value="HTH_AraC"/>
</dbReference>
<evidence type="ECO:0000256" key="5">
    <source>
        <dbReference type="ARBA" id="ARBA00023163"/>
    </source>
</evidence>
<feature type="domain" description="HTH araC/xylS-type" evidence="7">
    <location>
        <begin position="98"/>
        <end position="146"/>
    </location>
</feature>
<dbReference type="SUPFAM" id="SSF46689">
    <property type="entry name" value="Homeodomain-like"/>
    <property type="match status" value="1"/>
</dbReference>
<evidence type="ECO:0000256" key="4">
    <source>
        <dbReference type="ARBA" id="ARBA00023159"/>
    </source>
</evidence>
<dbReference type="InterPro" id="IPR009057">
    <property type="entry name" value="Homeodomain-like_sf"/>
</dbReference>
<dbReference type="GO" id="GO:0043565">
    <property type="term" value="F:sequence-specific DNA binding"/>
    <property type="evidence" value="ECO:0007669"/>
    <property type="project" value="InterPro"/>
</dbReference>
<dbReference type="Proteomes" id="UP001150904">
    <property type="component" value="Unassembled WGS sequence"/>
</dbReference>
<dbReference type="OrthoDB" id="2447880at2759"/>
<evidence type="ECO:0000256" key="3">
    <source>
        <dbReference type="ARBA" id="ARBA00023015"/>
    </source>
</evidence>
<dbReference type="GeneID" id="83179084"/>
<reference evidence="8" key="1">
    <citation type="submission" date="2022-12" db="EMBL/GenBank/DDBJ databases">
        <authorList>
            <person name="Petersen C."/>
        </authorList>
    </citation>
    <scope>NUCLEOTIDE SEQUENCE</scope>
    <source>
        <strain evidence="8">IBT 15544</strain>
    </source>
</reference>
<keyword evidence="2" id="KW-0808">Transferase</keyword>
<dbReference type="SUPFAM" id="SSF57884">
    <property type="entry name" value="Ada DNA repair protein, N-terminal domain (N-Ada 10)"/>
    <property type="match status" value="1"/>
</dbReference>
<dbReference type="EMBL" id="JAPQKR010000012">
    <property type="protein sequence ID" value="KAJ5203842.1"/>
    <property type="molecule type" value="Genomic_DNA"/>
</dbReference>
<keyword evidence="2" id="KW-0489">Methyltransferase</keyword>
<evidence type="ECO:0000313" key="8">
    <source>
        <dbReference type="EMBL" id="KAJ5203842.1"/>
    </source>
</evidence>
<evidence type="ECO:0000313" key="9">
    <source>
        <dbReference type="Proteomes" id="UP001150904"/>
    </source>
</evidence>
<accession>A0A9W9MME5</accession>
<dbReference type="Pfam" id="PF02805">
    <property type="entry name" value="Ada_Zn_binding"/>
    <property type="match status" value="1"/>
</dbReference>
<protein>
    <recommendedName>
        <fullName evidence="7">HTH araC/xylS-type domain-containing protein</fullName>
    </recommendedName>
</protein>
<evidence type="ECO:0000256" key="2">
    <source>
        <dbReference type="ARBA" id="ARBA00022603"/>
    </source>
</evidence>
<gene>
    <name evidence="8" type="ORF">N7498_004721</name>
</gene>
<proteinExistence type="predicted"/>